<proteinExistence type="inferred from homology"/>
<dbReference type="Proteomes" id="UP001322277">
    <property type="component" value="Chromosome 4"/>
</dbReference>
<dbReference type="PANTHER" id="PTHR43591">
    <property type="entry name" value="METHYLTRANSFERASE"/>
    <property type="match status" value="1"/>
</dbReference>
<keyword evidence="3" id="KW-1185">Reference proteome</keyword>
<gene>
    <name evidence="2" type="ORF">CDEST_07159</name>
</gene>
<sequence>MFRGLDSAPKTVIDHEVEITADNTVSWDYRFDFEHSIGAGGYSSDPAFGPASSSKSAAASVFEYRQENGRTYHAYKEGKYKLPNDERENDRLDLQHNLILLTFNDRLGNAPPNNPGAKVGRVLDVGAGTGIWAIDFADEHPESEVLGFDLSPNFPEYTPLNVRFEVDDLEEPWIYSRPFDYIHSQMMNGSVNDWDVYAKKCFDNLNPGGWVEMNECNIKPECDDGTLKEDSMLLRTARLVQEASEKFGRPAKDMKELKNVLIDAGFVDVRLMQYKWPTNDWPKEQRYKEIGMWSHDNAVSGWEGLCMTMLTRAHGWKAAEVIIAMAQCRKELKDRSIHAYYPLYSVYGRKPTEEELARELSMET</sequence>
<dbReference type="SUPFAM" id="SSF53335">
    <property type="entry name" value="S-adenosyl-L-methionine-dependent methyltransferases"/>
    <property type="match status" value="1"/>
</dbReference>
<organism evidence="2 3">
    <name type="scientific">Colletotrichum destructivum</name>
    <dbReference type="NCBI Taxonomy" id="34406"/>
    <lineage>
        <taxon>Eukaryota</taxon>
        <taxon>Fungi</taxon>
        <taxon>Dikarya</taxon>
        <taxon>Ascomycota</taxon>
        <taxon>Pezizomycotina</taxon>
        <taxon>Sordariomycetes</taxon>
        <taxon>Hypocreomycetidae</taxon>
        <taxon>Glomerellales</taxon>
        <taxon>Glomerellaceae</taxon>
        <taxon>Colletotrichum</taxon>
        <taxon>Colletotrichum destructivum species complex</taxon>
    </lineage>
</organism>
<evidence type="ECO:0000313" key="3">
    <source>
        <dbReference type="Proteomes" id="UP001322277"/>
    </source>
</evidence>
<dbReference type="CDD" id="cd02440">
    <property type="entry name" value="AdoMet_MTases"/>
    <property type="match status" value="1"/>
</dbReference>
<dbReference type="GeneID" id="87943662"/>
<dbReference type="RefSeq" id="XP_062779369.1">
    <property type="nucleotide sequence ID" value="XM_062923318.1"/>
</dbReference>
<protein>
    <submittedName>
        <fullName evidence="2">S-adenosyl-L-methionine-dependent methyltransferase superfamily</fullName>
    </submittedName>
</protein>
<dbReference type="Gene3D" id="3.40.50.150">
    <property type="entry name" value="Vaccinia Virus protein VP39"/>
    <property type="match status" value="1"/>
</dbReference>
<dbReference type="PANTHER" id="PTHR43591:SF31">
    <property type="entry name" value="LAEA-LIKE, PUTATIVE (AFU_ORTHOLOGUE AFUA_8G01930)-RELATED"/>
    <property type="match status" value="1"/>
</dbReference>
<dbReference type="KEGG" id="cdet:87943662"/>
<dbReference type="GO" id="GO:0032259">
    <property type="term" value="P:methylation"/>
    <property type="evidence" value="ECO:0007669"/>
    <property type="project" value="UniProtKB-KW"/>
</dbReference>
<comment type="similarity">
    <text evidence="1">Belongs to the methyltransferase superfamily. LaeA methyltransferase family.</text>
</comment>
<reference evidence="3" key="1">
    <citation type="journal article" date="2023" name="bioRxiv">
        <title>Complete genome of the Medicago anthracnose fungus, Colletotrichum destructivum, reveals a mini-chromosome-like region within a core chromosome.</title>
        <authorList>
            <person name="Lapalu N."/>
            <person name="Simon A."/>
            <person name="Lu A."/>
            <person name="Plaumann P.-L."/>
            <person name="Amselem J."/>
            <person name="Pigne S."/>
            <person name="Auger A."/>
            <person name="Koch C."/>
            <person name="Dallery J.-F."/>
            <person name="O'Connell R.J."/>
        </authorList>
    </citation>
    <scope>NUCLEOTIDE SEQUENCE [LARGE SCALE GENOMIC DNA]</scope>
    <source>
        <strain evidence="3">CBS 520.97</strain>
    </source>
</reference>
<dbReference type="EMBL" id="CP137308">
    <property type="protein sequence ID" value="WQF82145.1"/>
    <property type="molecule type" value="Genomic_DNA"/>
</dbReference>
<dbReference type="GO" id="GO:0008168">
    <property type="term" value="F:methyltransferase activity"/>
    <property type="evidence" value="ECO:0007669"/>
    <property type="project" value="UniProtKB-KW"/>
</dbReference>
<dbReference type="AlphaFoldDB" id="A0AAX4IFP1"/>
<evidence type="ECO:0000313" key="2">
    <source>
        <dbReference type="EMBL" id="WQF82145.1"/>
    </source>
</evidence>
<dbReference type="Pfam" id="PF13489">
    <property type="entry name" value="Methyltransf_23"/>
    <property type="match status" value="1"/>
</dbReference>
<accession>A0AAX4IFP1</accession>
<name>A0AAX4IFP1_9PEZI</name>
<keyword evidence="2" id="KW-0808">Transferase</keyword>
<dbReference type="InterPro" id="IPR029063">
    <property type="entry name" value="SAM-dependent_MTases_sf"/>
</dbReference>
<keyword evidence="2" id="KW-0489">Methyltransferase</keyword>
<evidence type="ECO:0000256" key="1">
    <source>
        <dbReference type="ARBA" id="ARBA00038158"/>
    </source>
</evidence>